<feature type="domain" description="Sushi" evidence="3">
    <location>
        <begin position="578"/>
        <end position="648"/>
    </location>
</feature>
<evidence type="ECO:0000256" key="2">
    <source>
        <dbReference type="PROSITE-ProRule" id="PRU00302"/>
    </source>
</evidence>
<comment type="caution">
    <text evidence="2">Lacks conserved residue(s) required for the propagation of feature annotation.</text>
</comment>
<dbReference type="CDD" id="cd00033">
    <property type="entry name" value="CCP"/>
    <property type="match status" value="1"/>
</dbReference>
<feature type="domain" description="Sushi" evidence="3">
    <location>
        <begin position="729"/>
        <end position="798"/>
    </location>
</feature>
<evidence type="ECO:0000259" key="3">
    <source>
        <dbReference type="PROSITE" id="PS50923"/>
    </source>
</evidence>
<protein>
    <recommendedName>
        <fullName evidence="3">Sushi domain-containing protein</fullName>
    </recommendedName>
</protein>
<dbReference type="PROSITE" id="PS50923">
    <property type="entry name" value="SUSHI"/>
    <property type="match status" value="3"/>
</dbReference>
<evidence type="ECO:0000313" key="4">
    <source>
        <dbReference type="EMBL" id="TRY76631.1"/>
    </source>
</evidence>
<dbReference type="EMBL" id="VCGU01000004">
    <property type="protein sequence ID" value="TRY76631.1"/>
    <property type="molecule type" value="Genomic_DNA"/>
</dbReference>
<reference evidence="4 5" key="1">
    <citation type="journal article" date="2018" name="Nat. Ecol. Evol.">
        <title>Genomic signatures of mitonuclear coevolution across populations of Tigriopus californicus.</title>
        <authorList>
            <person name="Barreto F.S."/>
            <person name="Watson E.T."/>
            <person name="Lima T.G."/>
            <person name="Willett C.S."/>
            <person name="Edmands S."/>
            <person name="Li W."/>
            <person name="Burton R.S."/>
        </authorList>
    </citation>
    <scope>NUCLEOTIDE SEQUENCE [LARGE SCALE GENOMIC DNA]</scope>
    <source>
        <strain evidence="4 5">San Diego</strain>
    </source>
</reference>
<dbReference type="PROSITE" id="PS51257">
    <property type="entry name" value="PROKAR_LIPOPROTEIN"/>
    <property type="match status" value="1"/>
</dbReference>
<feature type="domain" description="Sushi" evidence="3">
    <location>
        <begin position="288"/>
        <end position="359"/>
    </location>
</feature>
<dbReference type="InterPro" id="IPR035976">
    <property type="entry name" value="Sushi/SCR/CCP_sf"/>
</dbReference>
<dbReference type="InterPro" id="IPR000436">
    <property type="entry name" value="Sushi_SCR_CCP_dom"/>
</dbReference>
<keyword evidence="1" id="KW-1015">Disulfide bond</keyword>
<dbReference type="SMART" id="SM00032">
    <property type="entry name" value="CCP"/>
    <property type="match status" value="6"/>
</dbReference>
<evidence type="ECO:0000256" key="1">
    <source>
        <dbReference type="ARBA" id="ARBA00023157"/>
    </source>
</evidence>
<dbReference type="Pfam" id="PF00084">
    <property type="entry name" value="Sushi"/>
    <property type="match status" value="1"/>
</dbReference>
<dbReference type="SUPFAM" id="SSF57535">
    <property type="entry name" value="Complement control module/SCR domain"/>
    <property type="match status" value="2"/>
</dbReference>
<dbReference type="Gene3D" id="2.10.70.10">
    <property type="entry name" value="Complement Module, domain 1"/>
    <property type="match status" value="1"/>
</dbReference>
<keyword evidence="5" id="KW-1185">Reference proteome</keyword>
<name>A0A553PG25_TIGCA</name>
<organism evidence="4 5">
    <name type="scientific">Tigriopus californicus</name>
    <name type="common">Marine copepod</name>
    <dbReference type="NCBI Taxonomy" id="6832"/>
    <lineage>
        <taxon>Eukaryota</taxon>
        <taxon>Metazoa</taxon>
        <taxon>Ecdysozoa</taxon>
        <taxon>Arthropoda</taxon>
        <taxon>Crustacea</taxon>
        <taxon>Multicrustacea</taxon>
        <taxon>Hexanauplia</taxon>
        <taxon>Copepoda</taxon>
        <taxon>Harpacticoida</taxon>
        <taxon>Harpacticidae</taxon>
        <taxon>Tigriopus</taxon>
    </lineage>
</organism>
<gene>
    <name evidence="4" type="ORF">TCAL_10518</name>
</gene>
<accession>A0A553PG25</accession>
<comment type="caution">
    <text evidence="4">The sequence shown here is derived from an EMBL/GenBank/DDBJ whole genome shotgun (WGS) entry which is preliminary data.</text>
</comment>
<keyword evidence="2" id="KW-0768">Sushi</keyword>
<evidence type="ECO:0000313" key="5">
    <source>
        <dbReference type="Proteomes" id="UP000318571"/>
    </source>
</evidence>
<dbReference type="STRING" id="6832.A0A553PG25"/>
<dbReference type="Proteomes" id="UP000318571">
    <property type="component" value="Chromosome 5"/>
</dbReference>
<proteinExistence type="predicted"/>
<sequence>MSHLNLKADNYEGNPIHENTTFAFGTNLTYSCMDGKKFQADFDQVNVQAMCTSNNIWVPPHDWGECVDTVECPALDPPALNGTVQVKNSGSRYGPTCPNEYQSNQCQSGIIFQNANGPTNQANFNLKINNSVGSRLSEISLIIRFSTPILDQEAQDFSWELTNNTNVLVMHGAIDQDPMSVKEYDFQVEFDNDLFTNLCIESFECFQCTNSVNCPMGTKPLREQLLKYTDEPDTDVPLLFESQVEYTCGLAKQYSNVTTQTNYLTRTLKCQWNGTWNPNSEPDECVWTQCLQPPFPSLESGLMEATWDGNPVEFFTDVHYECQRGMKFSEDIDKVSQNVTCKPGNTWDEPSPGWPQCVETKLCPQPVSPPDNGTIVVKNSGTMFGHICLGDRGEWEDVPNEDCGDLQIRYRNTSDPADPSYSFQFSTPTDPPQTRVLLFQFSEAIDESSLQLSSPVVSLPSSNKNSMIIKLPMSSIEPSGGSNVATITFQTAPGQKAPCLLAAFCATCPHNQCDDKVAKLEQDIYLVQNLTLYGTELEYKCRLGQELLTNAGTEPTITRTCQWNQIWDGNDNFTCVWVACVDPPTPPMGHHLVSLYENGTTVAFNDSVVYMCEDGYFFEEDKHLMNFTIQCMSNGSWNTPTIWKKCFQPSERICPDPNMPSDDHVYNWDPSLGQPAQYGMLLEYSCKTARKLQRTLTNGTKTLYDKQEFKCEWNQEWSPRATVDPCAWYQCIDPPIPPGHRLKSNWKNIPYEFGESAIYTCEKAGLWFETDRNMKSLSVECLQNGTFKAPNPWPFCVSNILCAQPPGKPRGGTLIWNGNTTFGTEVEYTCGKYAKFLNQKTGEFYEYSKMTCQWNRTWDQHGIDRCIWTACNLIPSPNPETLLKYDPEPGTTWVVESPYTTYGPQMPAKVLAPFTFGGKTVLVIEGQIFDRQDFIAQPELVMVDEYNRKVLKFTLDPDYSQMTLKTELDQDNTVEVGVALDFGKTFSITIKYAPSRFRFEITVNGEATEPLEIPDSTPDIVFDHVQVEGDLEVTFLGFIEPNQSPSVPIGTTLTYSCPKDHVFAHDWMHKPEVRLKCLDDGLFVPPDIWPSCIYPSLTSIKSCSNGSCYSK</sequence>
<dbReference type="OrthoDB" id="9943809at2759"/>
<dbReference type="AlphaFoldDB" id="A0A553PG25"/>